<evidence type="ECO:0000313" key="5">
    <source>
        <dbReference type="Proteomes" id="UP000184932"/>
    </source>
</evidence>
<protein>
    <submittedName>
        <fullName evidence="4">Acetyltransferase (GNAT) family protein</fullName>
    </submittedName>
</protein>
<reference evidence="5" key="1">
    <citation type="submission" date="2016-11" db="EMBL/GenBank/DDBJ databases">
        <authorList>
            <person name="Varghese N."/>
            <person name="Submissions S."/>
        </authorList>
    </citation>
    <scope>NUCLEOTIDE SEQUENCE [LARGE SCALE GENOMIC DNA]</scope>
    <source>
        <strain evidence="5">DSM 29440</strain>
    </source>
</reference>
<dbReference type="InterPro" id="IPR016181">
    <property type="entry name" value="Acyl_CoA_acyltransferase"/>
</dbReference>
<dbReference type="SUPFAM" id="SSF55729">
    <property type="entry name" value="Acyl-CoA N-acyltransferases (Nat)"/>
    <property type="match status" value="1"/>
</dbReference>
<keyword evidence="2" id="KW-0012">Acyltransferase</keyword>
<dbReference type="RefSeq" id="WP_074255970.1">
    <property type="nucleotide sequence ID" value="NZ_FSRL01000001.1"/>
</dbReference>
<dbReference type="InterPro" id="IPR000182">
    <property type="entry name" value="GNAT_dom"/>
</dbReference>
<sequence>MPSTASIRRLASGDDVAWRELWTDYLTFYKATRPEEVYATTFARLVDPSDRSTFGFIAEVEGVPIGIVNCVIHRHLWRVEDVCYLGDLYVDPSVRGTGAGRALIEAVYSEAEALGAPYVYWLTQDFNTEARKLYDRIGELTPFIKYQRRAA</sequence>
<dbReference type="STRING" id="1217970.SAMN05444002_1884"/>
<proteinExistence type="predicted"/>
<dbReference type="GO" id="GO:0016747">
    <property type="term" value="F:acyltransferase activity, transferring groups other than amino-acyl groups"/>
    <property type="evidence" value="ECO:0007669"/>
    <property type="project" value="InterPro"/>
</dbReference>
<dbReference type="PROSITE" id="PS51186">
    <property type="entry name" value="GNAT"/>
    <property type="match status" value="1"/>
</dbReference>
<evidence type="ECO:0000256" key="1">
    <source>
        <dbReference type="ARBA" id="ARBA00022679"/>
    </source>
</evidence>
<evidence type="ECO:0000313" key="4">
    <source>
        <dbReference type="EMBL" id="SIN97696.1"/>
    </source>
</evidence>
<accession>A0A1N6FQX1</accession>
<dbReference type="Gene3D" id="3.40.630.30">
    <property type="match status" value="1"/>
</dbReference>
<keyword evidence="1 4" id="KW-0808">Transferase</keyword>
<gene>
    <name evidence="4" type="ORF">SAMN05444002_1884</name>
</gene>
<evidence type="ECO:0000259" key="3">
    <source>
        <dbReference type="PROSITE" id="PS51186"/>
    </source>
</evidence>
<dbReference type="EMBL" id="FSRL01000001">
    <property type="protein sequence ID" value="SIN97696.1"/>
    <property type="molecule type" value="Genomic_DNA"/>
</dbReference>
<dbReference type="PANTHER" id="PTHR43877">
    <property type="entry name" value="AMINOALKYLPHOSPHONATE N-ACETYLTRANSFERASE-RELATED-RELATED"/>
    <property type="match status" value="1"/>
</dbReference>
<name>A0A1N6FQX1_9RHOB</name>
<dbReference type="InterPro" id="IPR050832">
    <property type="entry name" value="Bact_Acetyltransf"/>
</dbReference>
<dbReference type="Pfam" id="PF00583">
    <property type="entry name" value="Acetyltransf_1"/>
    <property type="match status" value="1"/>
</dbReference>
<dbReference type="Proteomes" id="UP000184932">
    <property type="component" value="Unassembled WGS sequence"/>
</dbReference>
<keyword evidence="5" id="KW-1185">Reference proteome</keyword>
<organism evidence="4 5">
    <name type="scientific">Vannielia litorea</name>
    <dbReference type="NCBI Taxonomy" id="1217970"/>
    <lineage>
        <taxon>Bacteria</taxon>
        <taxon>Pseudomonadati</taxon>
        <taxon>Pseudomonadota</taxon>
        <taxon>Alphaproteobacteria</taxon>
        <taxon>Rhodobacterales</taxon>
        <taxon>Paracoccaceae</taxon>
        <taxon>Vannielia</taxon>
    </lineage>
</organism>
<dbReference type="CDD" id="cd04301">
    <property type="entry name" value="NAT_SF"/>
    <property type="match status" value="1"/>
</dbReference>
<dbReference type="OrthoDB" id="9805924at2"/>
<dbReference type="AlphaFoldDB" id="A0A1N6FQX1"/>
<feature type="domain" description="N-acetyltransferase" evidence="3">
    <location>
        <begin position="5"/>
        <end position="151"/>
    </location>
</feature>
<evidence type="ECO:0000256" key="2">
    <source>
        <dbReference type="ARBA" id="ARBA00023315"/>
    </source>
</evidence>